<dbReference type="InterPro" id="IPR036188">
    <property type="entry name" value="FAD/NAD-bd_sf"/>
</dbReference>
<name>A0A1C5ADI3_9ACTN</name>
<evidence type="ECO:0000256" key="1">
    <source>
        <dbReference type="SAM" id="Phobius"/>
    </source>
</evidence>
<organism evidence="2 3">
    <name type="scientific">Micromonospora matsumotoense</name>
    <dbReference type="NCBI Taxonomy" id="121616"/>
    <lineage>
        <taxon>Bacteria</taxon>
        <taxon>Bacillati</taxon>
        <taxon>Actinomycetota</taxon>
        <taxon>Actinomycetes</taxon>
        <taxon>Micromonosporales</taxon>
        <taxon>Micromonosporaceae</taxon>
        <taxon>Micromonospora</taxon>
    </lineage>
</organism>
<feature type="transmembrane region" description="Helical" evidence="1">
    <location>
        <begin position="216"/>
        <end position="235"/>
    </location>
</feature>
<keyword evidence="3" id="KW-1185">Reference proteome</keyword>
<proteinExistence type="predicted"/>
<feature type="transmembrane region" description="Helical" evidence="1">
    <location>
        <begin position="241"/>
        <end position="261"/>
    </location>
</feature>
<feature type="transmembrane region" description="Helical" evidence="1">
    <location>
        <begin position="306"/>
        <end position="328"/>
    </location>
</feature>
<dbReference type="AlphaFoldDB" id="A0A1C5ADI3"/>
<keyword evidence="1" id="KW-1133">Transmembrane helix</keyword>
<feature type="transmembrane region" description="Helical" evidence="1">
    <location>
        <begin position="273"/>
        <end position="300"/>
    </location>
</feature>
<feature type="transmembrane region" description="Helical" evidence="1">
    <location>
        <begin position="154"/>
        <end position="175"/>
    </location>
</feature>
<protein>
    <submittedName>
        <fullName evidence="2">Uncharacterized protein</fullName>
    </submittedName>
</protein>
<feature type="transmembrane region" description="Helical" evidence="1">
    <location>
        <begin position="187"/>
        <end position="209"/>
    </location>
</feature>
<sequence>MKFDPLGAYRILPGQNYYINAPKQRNLMVVLTVNENVLIPVERLAQEVWHFDLVVGADGAWSRVRPAVRGTGVADRAGAGRGAAAPGRMRTRAGSWYDGTATLLWAGAGEPDPKSSLLTGGGEAGGALLTSAQDLGVDVGDVGRISEPSGRGTGYLALIDVVALWTTGLFSLSLLLSDRVQGRVQGVATLIFSILLILASLVLLVIAFVELTVMVSLFLAAPFGTLAYLALWGFFPVGEASLLLALVLLLKLVWGVLLLLAQPRFLQNKGLVLLVLTTLVCTVVLEFLHRLVPVILVSILDDVGALVFAIVAIVWGLVLLIGSIPAIVKAVRVTATVQ</sequence>
<dbReference type="Proteomes" id="UP000198797">
    <property type="component" value="Unassembled WGS sequence"/>
</dbReference>
<accession>A0A1C5ADI3</accession>
<reference evidence="3" key="1">
    <citation type="submission" date="2016-06" db="EMBL/GenBank/DDBJ databases">
        <authorList>
            <person name="Varghese N."/>
            <person name="Submissions Spin"/>
        </authorList>
    </citation>
    <scope>NUCLEOTIDE SEQUENCE [LARGE SCALE GENOMIC DNA]</scope>
    <source>
        <strain evidence="3">DSM 44100</strain>
    </source>
</reference>
<keyword evidence="1" id="KW-0812">Transmembrane</keyword>
<dbReference type="Gene3D" id="3.50.50.60">
    <property type="entry name" value="FAD/NAD(P)-binding domain"/>
    <property type="match status" value="1"/>
</dbReference>
<evidence type="ECO:0000313" key="2">
    <source>
        <dbReference type="EMBL" id="SCF43263.1"/>
    </source>
</evidence>
<dbReference type="EMBL" id="FMCU01000016">
    <property type="protein sequence ID" value="SCF43263.1"/>
    <property type="molecule type" value="Genomic_DNA"/>
</dbReference>
<evidence type="ECO:0000313" key="3">
    <source>
        <dbReference type="Proteomes" id="UP000198797"/>
    </source>
</evidence>
<gene>
    <name evidence="2" type="ORF">GA0070216_11635</name>
</gene>
<keyword evidence="1" id="KW-0472">Membrane</keyword>